<feature type="domain" description="THUMP" evidence="7">
    <location>
        <begin position="50"/>
        <end position="160"/>
    </location>
</feature>
<keyword evidence="1" id="KW-0963">Cytoplasm</keyword>
<dbReference type="Pfam" id="PF01170">
    <property type="entry name" value="UPF0020"/>
    <property type="match status" value="1"/>
</dbReference>
<keyword evidence="9" id="KW-1185">Reference proteome</keyword>
<dbReference type="Gene3D" id="3.30.2130.30">
    <property type="match status" value="1"/>
</dbReference>
<dbReference type="NCBIfam" id="NF008748">
    <property type="entry name" value="PRK11783.1"/>
    <property type="match status" value="1"/>
</dbReference>
<dbReference type="PROSITE" id="PS01261">
    <property type="entry name" value="UPF0020"/>
    <property type="match status" value="1"/>
</dbReference>
<keyword evidence="4 8" id="KW-0808">Transferase</keyword>
<dbReference type="AlphaFoldDB" id="A0A1T4WN32"/>
<dbReference type="PANTHER" id="PTHR47313:SF1">
    <property type="entry name" value="RIBOSOMAL RNA LARGE SUBUNIT METHYLTRANSFERASE K_L"/>
    <property type="match status" value="1"/>
</dbReference>
<dbReference type="GO" id="GO:0070043">
    <property type="term" value="F:rRNA (guanine-N7-)-methyltransferase activity"/>
    <property type="evidence" value="ECO:0007669"/>
    <property type="project" value="TreeGrafter"/>
</dbReference>
<dbReference type="InterPro" id="IPR029063">
    <property type="entry name" value="SAM-dependent_MTases_sf"/>
</dbReference>
<dbReference type="SMART" id="SM00981">
    <property type="entry name" value="THUMP"/>
    <property type="match status" value="1"/>
</dbReference>
<dbReference type="SUPFAM" id="SSF53335">
    <property type="entry name" value="S-adenosyl-L-methionine-dependent methyltransferases"/>
    <property type="match status" value="2"/>
</dbReference>
<dbReference type="STRING" id="92487.SAMN02745130_01824"/>
<evidence type="ECO:0000256" key="2">
    <source>
        <dbReference type="ARBA" id="ARBA00022552"/>
    </source>
</evidence>
<gene>
    <name evidence="8" type="ORF">SAMN02745130_01824</name>
</gene>
<dbReference type="GO" id="GO:0008990">
    <property type="term" value="F:rRNA (guanine-N2-)-methyltransferase activity"/>
    <property type="evidence" value="ECO:0007669"/>
    <property type="project" value="InterPro"/>
</dbReference>
<dbReference type="GO" id="GO:0005737">
    <property type="term" value="C:cytoplasm"/>
    <property type="evidence" value="ECO:0007669"/>
    <property type="project" value="InterPro"/>
</dbReference>
<evidence type="ECO:0000259" key="7">
    <source>
        <dbReference type="PROSITE" id="PS51165"/>
    </source>
</evidence>
<evidence type="ECO:0000256" key="4">
    <source>
        <dbReference type="ARBA" id="ARBA00022679"/>
    </source>
</evidence>
<evidence type="ECO:0000256" key="3">
    <source>
        <dbReference type="ARBA" id="ARBA00022603"/>
    </source>
</evidence>
<dbReference type="PROSITE" id="PS51165">
    <property type="entry name" value="THUMP"/>
    <property type="match status" value="1"/>
</dbReference>
<dbReference type="Gene3D" id="3.30.750.80">
    <property type="entry name" value="RNA methyltransferase domain (HRMD) like"/>
    <property type="match status" value="1"/>
</dbReference>
<keyword evidence="5" id="KW-0949">S-adenosyl-L-methionine</keyword>
<dbReference type="Pfam" id="PF02926">
    <property type="entry name" value="THUMP"/>
    <property type="match status" value="1"/>
</dbReference>
<keyword evidence="2" id="KW-0698">rRNA processing</keyword>
<dbReference type="GO" id="GO:0003723">
    <property type="term" value="F:RNA binding"/>
    <property type="evidence" value="ECO:0007669"/>
    <property type="project" value="UniProtKB-UniRule"/>
</dbReference>
<dbReference type="PANTHER" id="PTHR47313">
    <property type="entry name" value="RIBOSOMAL RNA LARGE SUBUNIT METHYLTRANSFERASE K/L"/>
    <property type="match status" value="1"/>
</dbReference>
<dbReference type="Gene3D" id="3.40.50.150">
    <property type="entry name" value="Vaccinia Virus protein VP39"/>
    <property type="match status" value="2"/>
</dbReference>
<dbReference type="EMBL" id="FUYB01000007">
    <property type="protein sequence ID" value="SKA78031.1"/>
    <property type="molecule type" value="Genomic_DNA"/>
</dbReference>
<evidence type="ECO:0000256" key="5">
    <source>
        <dbReference type="ARBA" id="ARBA00022691"/>
    </source>
</evidence>
<accession>A0A1T4WN32</accession>
<name>A0A1T4WN32_9GAMM</name>
<dbReference type="InterPro" id="IPR019614">
    <property type="entry name" value="SAM-dep_methyl-trfase"/>
</dbReference>
<sequence length="714" mass="81487">MQFENSVKYEWFFACPQFVEPLLAEELSGLGAEQTKIGHSGVQVMGDLRFAYRALIWSRLASRATLQLAYGFGKDQAELSTLIKTIPWAEHLRIDGSFKVRFSGLTDDIRNTQFGAQWVKDQIVDLLRTPEGQRPSISANPDLVVSVNVHKGKASIGIDLNQKGLHQRGYRDLDAYYALHENLAAAVLIRAGWPELIKAEQPVTCLLDPICGSGEFIIEAALMALDIAPGLLRGATVAQRWLKHDAQLYGELLSEARERQQVGLAKAERFHFIGCELDKDKLATAKSDWATLGLPAAQWLNQEPKQIEFANFQADQGLLLSQLPFNAEQHALTWRTAYSEFGQAISSLSTQFRGALFAPAAAPLAFTDLFYSKTYRYLNGRDEYQLWTLDKLVQKARPTLWIAEDFANRIEKNLRKLKGFIQRGHTDAYRIYDADIPEYAVAVDRYADWLHVQEYAPPATIDEKTAQQRLDQVLMTLAEVLKVPANKIVLKQRKRQKGFDQYERQAQVGQSLVVHEHGLRFKVNLSDYLDTGLFLDHRPMRLWMQQHAQGKSVLNLFCYTGAVSVHAAAGGASRVDSVDLSSTYLAWAEDNFQLNHLKLNPYNYRTIRANAVEWLANCKQRYDLIFLDPPTFSNSKRMQTVFDVQRDQVSLLQNAMQVLERNGVLVFSNNFRKFKLDPIIEERYAVEDYRLQSIPEDFQRDMKIHSCWLIRHKH</sequence>
<proteinExistence type="predicted"/>
<evidence type="ECO:0000313" key="8">
    <source>
        <dbReference type="EMBL" id="SKA78031.1"/>
    </source>
</evidence>
<organism evidence="8 9">
    <name type="scientific">Thiothrix eikelboomii</name>
    <dbReference type="NCBI Taxonomy" id="92487"/>
    <lineage>
        <taxon>Bacteria</taxon>
        <taxon>Pseudomonadati</taxon>
        <taxon>Pseudomonadota</taxon>
        <taxon>Gammaproteobacteria</taxon>
        <taxon>Thiotrichales</taxon>
        <taxon>Thiotrichaceae</taxon>
        <taxon>Thiothrix</taxon>
    </lineage>
</organism>
<dbReference type="CDD" id="cd11715">
    <property type="entry name" value="THUMP_AdoMetMT"/>
    <property type="match status" value="1"/>
</dbReference>
<reference evidence="8 9" key="1">
    <citation type="submission" date="2017-02" db="EMBL/GenBank/DDBJ databases">
        <authorList>
            <person name="Peterson S.W."/>
        </authorList>
    </citation>
    <scope>NUCLEOTIDE SEQUENCE [LARGE SCALE GENOMIC DNA]</scope>
    <source>
        <strain evidence="8 9">ATCC 49788</strain>
    </source>
</reference>
<dbReference type="InterPro" id="IPR017244">
    <property type="entry name" value="23SrRNA_methyltr_KL"/>
</dbReference>
<evidence type="ECO:0000256" key="6">
    <source>
        <dbReference type="PROSITE-ProRule" id="PRU00529"/>
    </source>
</evidence>
<dbReference type="InterPro" id="IPR054170">
    <property type="entry name" value="RlmL_1st"/>
</dbReference>
<dbReference type="InterPro" id="IPR053943">
    <property type="entry name" value="RlmKL-like_Mtase_CS"/>
</dbReference>
<keyword evidence="3 8" id="KW-0489">Methyltransferase</keyword>
<keyword evidence="6" id="KW-0694">RNA-binding</keyword>
<dbReference type="PIRSF" id="PIRSF037618">
    <property type="entry name" value="RNA_Mtase_bacteria_prd"/>
    <property type="match status" value="1"/>
</dbReference>
<protein>
    <submittedName>
        <fullName evidence="8">23S rRNA (Guanine2445-N2)-methyltransferase / 23S rRNA (Guanine2069-N7)-methyltransferase</fullName>
    </submittedName>
</protein>
<evidence type="ECO:0000256" key="1">
    <source>
        <dbReference type="ARBA" id="ARBA00022490"/>
    </source>
</evidence>
<dbReference type="OrthoDB" id="9809404at2"/>
<dbReference type="CDD" id="cd02440">
    <property type="entry name" value="AdoMet_MTases"/>
    <property type="match status" value="1"/>
</dbReference>
<dbReference type="InterPro" id="IPR000241">
    <property type="entry name" value="RlmKL-like_Mtase"/>
</dbReference>
<dbReference type="Pfam" id="PF10672">
    <property type="entry name" value="Methyltrans_SAM"/>
    <property type="match status" value="1"/>
</dbReference>
<dbReference type="InterPro" id="IPR004114">
    <property type="entry name" value="THUMP_dom"/>
</dbReference>
<evidence type="ECO:0000313" key="9">
    <source>
        <dbReference type="Proteomes" id="UP000190460"/>
    </source>
</evidence>
<dbReference type="Proteomes" id="UP000190460">
    <property type="component" value="Unassembled WGS sequence"/>
</dbReference>
<dbReference type="RefSeq" id="WP_078922292.1">
    <property type="nucleotide sequence ID" value="NZ_FUYB01000007.1"/>
</dbReference>
<dbReference type="Pfam" id="PF22020">
    <property type="entry name" value="RlmL_1st"/>
    <property type="match status" value="1"/>
</dbReference>